<dbReference type="InParanoid" id="B7P4L2"/>
<keyword evidence="2" id="KW-0472">Membrane</keyword>
<evidence type="ECO:0000313" key="3">
    <source>
        <dbReference type="EMBL" id="EEC01534.1"/>
    </source>
</evidence>
<evidence type="ECO:0000256" key="1">
    <source>
        <dbReference type="SAM" id="MobiDB-lite"/>
    </source>
</evidence>
<feature type="compositionally biased region" description="Polar residues" evidence="1">
    <location>
        <begin position="97"/>
        <end position="116"/>
    </location>
</feature>
<accession>B7P4L2</accession>
<keyword evidence="5" id="KW-1185">Reference proteome</keyword>
<dbReference type="EMBL" id="DS636214">
    <property type="protein sequence ID" value="EEC01534.1"/>
    <property type="molecule type" value="Genomic_DNA"/>
</dbReference>
<evidence type="ECO:0000256" key="2">
    <source>
        <dbReference type="SAM" id="Phobius"/>
    </source>
</evidence>
<dbReference type="Proteomes" id="UP000001555">
    <property type="component" value="Unassembled WGS sequence"/>
</dbReference>
<dbReference type="PaxDb" id="6945-B7P4L2"/>
<proteinExistence type="predicted"/>
<sequence>MSLVVCSSVVPPHLLHRTFGERRRDRANAFGKNRFELCMVPISLFAILGVGYYAVNWESELRPNRTAVTSESRFQKLVERLQTRRAWHPATIKPESTENLTETCPVNRSGASTRPETTGIPCTIFP</sequence>
<dbReference type="HOGENOM" id="CLU_1983995_0_0_1"/>
<reference evidence="3 5" key="1">
    <citation type="submission" date="2008-03" db="EMBL/GenBank/DDBJ databases">
        <title>Annotation of Ixodes scapularis.</title>
        <authorList>
            <consortium name="Ixodes scapularis Genome Project Consortium"/>
            <person name="Caler E."/>
            <person name="Hannick L.I."/>
            <person name="Bidwell S."/>
            <person name="Joardar V."/>
            <person name="Thiagarajan M."/>
            <person name="Amedeo P."/>
            <person name="Galinsky K.J."/>
            <person name="Schobel S."/>
            <person name="Inman J."/>
            <person name="Hostetler J."/>
            <person name="Miller J."/>
            <person name="Hammond M."/>
            <person name="Megy K."/>
            <person name="Lawson D."/>
            <person name="Kodira C."/>
            <person name="Sutton G."/>
            <person name="Meyer J."/>
            <person name="Hill C.A."/>
            <person name="Birren B."/>
            <person name="Nene V."/>
            <person name="Collins F."/>
            <person name="Alarcon-Chaidez F."/>
            <person name="Wikel S."/>
            <person name="Strausberg R."/>
        </authorList>
    </citation>
    <scope>NUCLEOTIDE SEQUENCE [LARGE SCALE GENOMIC DNA]</scope>
    <source>
        <strain evidence="5">Wikel</strain>
        <strain evidence="3">Wikel colony</strain>
    </source>
</reference>
<name>B7P4L2_IXOSC</name>
<feature type="region of interest" description="Disordered" evidence="1">
    <location>
        <begin position="97"/>
        <end position="120"/>
    </location>
</feature>
<dbReference type="AlphaFoldDB" id="B7P4L2"/>
<keyword evidence="2" id="KW-1133">Transmembrane helix</keyword>
<dbReference type="EnsemblMetazoa" id="ISCW001588-RA">
    <property type="protein sequence ID" value="ISCW001588-PA"/>
    <property type="gene ID" value="ISCW001588"/>
</dbReference>
<reference evidence="4" key="2">
    <citation type="submission" date="2020-05" db="UniProtKB">
        <authorList>
            <consortium name="EnsemblMetazoa"/>
        </authorList>
    </citation>
    <scope>IDENTIFICATION</scope>
    <source>
        <strain evidence="4">wikel</strain>
    </source>
</reference>
<protein>
    <submittedName>
        <fullName evidence="3 4">Uncharacterized protein</fullName>
    </submittedName>
</protein>
<dbReference type="VEuPathDB" id="VectorBase:ISCW001588"/>
<gene>
    <name evidence="3" type="ORF">IscW_ISCW001588</name>
</gene>
<evidence type="ECO:0000313" key="4">
    <source>
        <dbReference type="EnsemblMetazoa" id="ISCW001588-PA"/>
    </source>
</evidence>
<evidence type="ECO:0000313" key="5">
    <source>
        <dbReference type="Proteomes" id="UP000001555"/>
    </source>
</evidence>
<dbReference type="EMBL" id="ABJB010070823">
    <property type="status" value="NOT_ANNOTATED_CDS"/>
    <property type="molecule type" value="Genomic_DNA"/>
</dbReference>
<feature type="transmembrane region" description="Helical" evidence="2">
    <location>
        <begin position="35"/>
        <end position="55"/>
    </location>
</feature>
<organism>
    <name type="scientific">Ixodes scapularis</name>
    <name type="common">Black-legged tick</name>
    <name type="synonym">Deer tick</name>
    <dbReference type="NCBI Taxonomy" id="6945"/>
    <lineage>
        <taxon>Eukaryota</taxon>
        <taxon>Metazoa</taxon>
        <taxon>Ecdysozoa</taxon>
        <taxon>Arthropoda</taxon>
        <taxon>Chelicerata</taxon>
        <taxon>Arachnida</taxon>
        <taxon>Acari</taxon>
        <taxon>Parasitiformes</taxon>
        <taxon>Ixodida</taxon>
        <taxon>Ixodoidea</taxon>
        <taxon>Ixodidae</taxon>
        <taxon>Ixodinae</taxon>
        <taxon>Ixodes</taxon>
    </lineage>
</organism>
<dbReference type="VEuPathDB" id="VectorBase:ISCI001588"/>
<keyword evidence="2" id="KW-0812">Transmembrane</keyword>